<organism evidence="2 3">
    <name type="scientific">Corallincola platygyrae</name>
    <dbReference type="NCBI Taxonomy" id="1193278"/>
    <lineage>
        <taxon>Bacteria</taxon>
        <taxon>Pseudomonadati</taxon>
        <taxon>Pseudomonadota</taxon>
        <taxon>Gammaproteobacteria</taxon>
        <taxon>Alteromonadales</taxon>
        <taxon>Psychromonadaceae</taxon>
        <taxon>Corallincola</taxon>
    </lineage>
</organism>
<dbReference type="Proteomes" id="UP001597380">
    <property type="component" value="Unassembled WGS sequence"/>
</dbReference>
<evidence type="ECO:0000313" key="3">
    <source>
        <dbReference type="Proteomes" id="UP001597380"/>
    </source>
</evidence>
<feature type="domain" description="N-acetyltransferase" evidence="1">
    <location>
        <begin position="13"/>
        <end position="182"/>
    </location>
</feature>
<dbReference type="GO" id="GO:0016746">
    <property type="term" value="F:acyltransferase activity"/>
    <property type="evidence" value="ECO:0007669"/>
    <property type="project" value="UniProtKB-KW"/>
</dbReference>
<dbReference type="PROSITE" id="PS51186">
    <property type="entry name" value="GNAT"/>
    <property type="match status" value="1"/>
</dbReference>
<reference evidence="3" key="1">
    <citation type="journal article" date="2019" name="Int. J. Syst. Evol. Microbiol.">
        <title>The Global Catalogue of Microorganisms (GCM) 10K type strain sequencing project: providing services to taxonomists for standard genome sequencing and annotation.</title>
        <authorList>
            <consortium name="The Broad Institute Genomics Platform"/>
            <consortium name="The Broad Institute Genome Sequencing Center for Infectious Disease"/>
            <person name="Wu L."/>
            <person name="Ma J."/>
        </authorList>
    </citation>
    <scope>NUCLEOTIDE SEQUENCE [LARGE SCALE GENOMIC DNA]</scope>
    <source>
        <strain evidence="3">CGMCC 1.10992</strain>
    </source>
</reference>
<evidence type="ECO:0000313" key="2">
    <source>
        <dbReference type="EMBL" id="MFD2094684.1"/>
    </source>
</evidence>
<keyword evidence="3" id="KW-1185">Reference proteome</keyword>
<dbReference type="EC" id="2.3.-.-" evidence="2"/>
<dbReference type="InterPro" id="IPR016181">
    <property type="entry name" value="Acyl_CoA_acyltransferase"/>
</dbReference>
<gene>
    <name evidence="2" type="ORF">ACFSJ3_01710</name>
</gene>
<dbReference type="InterPro" id="IPR000182">
    <property type="entry name" value="GNAT_dom"/>
</dbReference>
<name>A0ABW4XL10_9GAMM</name>
<accession>A0ABW4XL10</accession>
<dbReference type="Pfam" id="PF00583">
    <property type="entry name" value="Acetyltransf_1"/>
    <property type="match status" value="1"/>
</dbReference>
<dbReference type="EMBL" id="JBHUHT010000004">
    <property type="protein sequence ID" value="MFD2094684.1"/>
    <property type="molecule type" value="Genomic_DNA"/>
</dbReference>
<keyword evidence="2" id="KW-0012">Acyltransferase</keyword>
<keyword evidence="2" id="KW-0808">Transferase</keyword>
<evidence type="ECO:0000259" key="1">
    <source>
        <dbReference type="PROSITE" id="PS51186"/>
    </source>
</evidence>
<dbReference type="RefSeq" id="WP_345338852.1">
    <property type="nucleotide sequence ID" value="NZ_BAABLI010000007.1"/>
</dbReference>
<sequence length="182" mass="20138">MNKSIQLRNGEVVCLRLLSADDGESLGRYFDALGEETRRRFGPHPLNAEYARELVSRSQDSAKRLVVSNASGEVKGYFILECEHFPHECERFSAQGIELTPGRDVSFAPSVADDMQSQGLASAVMPLVIEYVKSLGASSLVLMGGVQATNERAVGFYRKFGFEPFGGYQTDVFNQDMRLCIL</sequence>
<proteinExistence type="predicted"/>
<dbReference type="SUPFAM" id="SSF55729">
    <property type="entry name" value="Acyl-CoA N-acyltransferases (Nat)"/>
    <property type="match status" value="1"/>
</dbReference>
<protein>
    <submittedName>
        <fullName evidence="2">GNAT family N-acetyltransferase</fullName>
        <ecNumber evidence="2">2.3.-.-</ecNumber>
    </submittedName>
</protein>
<dbReference type="Gene3D" id="3.40.630.30">
    <property type="match status" value="1"/>
</dbReference>
<comment type="caution">
    <text evidence="2">The sequence shown here is derived from an EMBL/GenBank/DDBJ whole genome shotgun (WGS) entry which is preliminary data.</text>
</comment>